<dbReference type="SUPFAM" id="SSF52540">
    <property type="entry name" value="P-loop containing nucleoside triphosphate hydrolases"/>
    <property type="match status" value="1"/>
</dbReference>
<organism evidence="4">
    <name type="scientific">Corethron hystrix</name>
    <dbReference type="NCBI Taxonomy" id="216773"/>
    <lineage>
        <taxon>Eukaryota</taxon>
        <taxon>Sar</taxon>
        <taxon>Stramenopiles</taxon>
        <taxon>Ochrophyta</taxon>
        <taxon>Bacillariophyta</taxon>
        <taxon>Coscinodiscophyceae</taxon>
        <taxon>Corethrophycidae</taxon>
        <taxon>Corethrales</taxon>
        <taxon>Corethraceae</taxon>
        <taxon>Corethron</taxon>
    </lineage>
</organism>
<dbReference type="CDD" id="cd18793">
    <property type="entry name" value="SF2_C_SNF"/>
    <property type="match status" value="1"/>
</dbReference>
<dbReference type="InterPro" id="IPR027417">
    <property type="entry name" value="P-loop_NTPase"/>
</dbReference>
<dbReference type="AlphaFoldDB" id="A0A7S1BD22"/>
<dbReference type="InterPro" id="IPR049730">
    <property type="entry name" value="SNF2/RAD54-like_C"/>
</dbReference>
<accession>A0A7S1BD22</accession>
<dbReference type="EMBL" id="HBFR01013952">
    <property type="protein sequence ID" value="CAD8882975.1"/>
    <property type="molecule type" value="Transcribed_RNA"/>
</dbReference>
<gene>
    <name evidence="4" type="ORF">CHYS00102_LOCUS10170</name>
</gene>
<dbReference type="Pfam" id="PF00271">
    <property type="entry name" value="Helicase_C"/>
    <property type="match status" value="1"/>
</dbReference>
<evidence type="ECO:0000313" key="4">
    <source>
        <dbReference type="EMBL" id="CAD8882975.1"/>
    </source>
</evidence>
<dbReference type="PROSITE" id="PS51194">
    <property type="entry name" value="HELICASE_CTER"/>
    <property type="match status" value="1"/>
</dbReference>
<evidence type="ECO:0000259" key="3">
    <source>
        <dbReference type="PROSITE" id="PS51194"/>
    </source>
</evidence>
<feature type="domain" description="Helicase C-terminal" evidence="3">
    <location>
        <begin position="17"/>
        <end position="167"/>
    </location>
</feature>
<evidence type="ECO:0000256" key="1">
    <source>
        <dbReference type="ARBA" id="ARBA00022801"/>
    </source>
</evidence>
<dbReference type="InterPro" id="IPR001650">
    <property type="entry name" value="Helicase_C-like"/>
</dbReference>
<dbReference type="InterPro" id="IPR050496">
    <property type="entry name" value="SNF2_RAD54_helicase_repair"/>
</dbReference>
<keyword evidence="1" id="KW-0378">Hydrolase</keyword>
<dbReference type="PANTHER" id="PTHR45629">
    <property type="entry name" value="SNF2/RAD54 FAMILY MEMBER"/>
    <property type="match status" value="1"/>
</dbReference>
<feature type="region of interest" description="Disordered" evidence="2">
    <location>
        <begin position="222"/>
        <end position="256"/>
    </location>
</feature>
<proteinExistence type="predicted"/>
<dbReference type="GO" id="GO:0016787">
    <property type="term" value="F:hydrolase activity"/>
    <property type="evidence" value="ECO:0007669"/>
    <property type="project" value="UniProtKB-KW"/>
</dbReference>
<feature type="compositionally biased region" description="Acidic residues" evidence="2">
    <location>
        <begin position="228"/>
        <end position="241"/>
    </location>
</feature>
<sequence>MDDHPRLSGKMAALARVLRRFYRERGRVLVFSSSTTTLGLIESYVRMNYEYLRMDGSTPTGTRQALVDEYQTNERKFCFLISTKAGGLGLNLTAANKVVIYDVSWNPTSDEQAQDRSYRIGQQRDVEVVRLVARGTIEELKYAHQLYKVQLAQQTLGTRKEASDMVRMFRGVEGDQGKKGELFGAENLLQFRDGEFIHQMWRSFGEDEDADRLRGEDELLATTSAEPAEGEVEEAEAEAVDAEGAGDAPADPPAARELRHGDVLSGALGGAPPSSAEMGGGTQAFHAMVDMQDIEADENGAHANDPCFEDPCVDDPCVDDPIVDYSSVEDTIADHPLVDDPLFDSEGNRADATRPSSARKTAGKEHSRGNSGRGRTAWSPDNTAAAVPTMIAKEVNAPAHPRYTLMGVAPDDRKRLTPEEVECGLTELGIYVPKYLRIRQEPHKIDA</sequence>
<dbReference type="PANTHER" id="PTHR45629:SF7">
    <property type="entry name" value="DNA EXCISION REPAIR PROTEIN ERCC-6-RELATED"/>
    <property type="match status" value="1"/>
</dbReference>
<dbReference type="SMART" id="SM00490">
    <property type="entry name" value="HELICc"/>
    <property type="match status" value="1"/>
</dbReference>
<protein>
    <recommendedName>
        <fullName evidence="3">Helicase C-terminal domain-containing protein</fullName>
    </recommendedName>
</protein>
<feature type="compositionally biased region" description="Low complexity" evidence="2">
    <location>
        <begin position="242"/>
        <end position="253"/>
    </location>
</feature>
<dbReference type="Gene3D" id="3.40.50.300">
    <property type="entry name" value="P-loop containing nucleotide triphosphate hydrolases"/>
    <property type="match status" value="1"/>
</dbReference>
<evidence type="ECO:0000256" key="2">
    <source>
        <dbReference type="SAM" id="MobiDB-lite"/>
    </source>
</evidence>
<feature type="region of interest" description="Disordered" evidence="2">
    <location>
        <begin position="334"/>
        <end position="381"/>
    </location>
</feature>
<reference evidence="4" key="1">
    <citation type="submission" date="2021-01" db="EMBL/GenBank/DDBJ databases">
        <authorList>
            <person name="Corre E."/>
            <person name="Pelletier E."/>
            <person name="Niang G."/>
            <person name="Scheremetjew M."/>
            <person name="Finn R."/>
            <person name="Kale V."/>
            <person name="Holt S."/>
            <person name="Cochrane G."/>
            <person name="Meng A."/>
            <person name="Brown T."/>
            <person name="Cohen L."/>
        </authorList>
    </citation>
    <scope>NUCLEOTIDE SEQUENCE</scope>
    <source>
        <strain evidence="4">308</strain>
    </source>
</reference>
<name>A0A7S1BD22_9STRA</name>